<name>A0A4V2Y458_9ACTN</name>
<evidence type="ECO:0000313" key="2">
    <source>
        <dbReference type="EMBL" id="TDC79165.1"/>
    </source>
</evidence>
<organism evidence="2 3">
    <name type="scientific">Streptomyces hainanensis</name>
    <dbReference type="NCBI Taxonomy" id="402648"/>
    <lineage>
        <taxon>Bacteria</taxon>
        <taxon>Bacillati</taxon>
        <taxon>Actinomycetota</taxon>
        <taxon>Actinomycetes</taxon>
        <taxon>Kitasatosporales</taxon>
        <taxon>Streptomycetaceae</taxon>
        <taxon>Streptomyces</taxon>
    </lineage>
</organism>
<evidence type="ECO:0000313" key="3">
    <source>
        <dbReference type="Proteomes" id="UP000295345"/>
    </source>
</evidence>
<protein>
    <submittedName>
        <fullName evidence="2">Uncharacterized protein</fullName>
    </submittedName>
</protein>
<dbReference type="Proteomes" id="UP000295345">
    <property type="component" value="Unassembled WGS sequence"/>
</dbReference>
<dbReference type="AlphaFoldDB" id="A0A4V2Y458"/>
<sequence length="157" mass="16852">MRAFTVTTLSPIFPADCAVSDAEIAAVPLTHHAPPRRWNYVLHPSPRQQPADAAQGHPFDLLRRRVLRGRLTALSRRAPKSQFFLAAVTGGRPAVILNTETTGTFALNERGSSHNRTKDETPPPAGGPRRPAPEASGAGSGPRACGGVSWARCRTCR</sequence>
<accession>A0A4V2Y458</accession>
<keyword evidence="3" id="KW-1185">Reference proteome</keyword>
<dbReference type="OrthoDB" id="8782691at2"/>
<reference evidence="2 3" key="1">
    <citation type="submission" date="2019-03" db="EMBL/GenBank/DDBJ databases">
        <title>Draft genome sequences of novel Actinobacteria.</title>
        <authorList>
            <person name="Sahin N."/>
            <person name="Ay H."/>
            <person name="Saygin H."/>
        </authorList>
    </citation>
    <scope>NUCLEOTIDE SEQUENCE [LARGE SCALE GENOMIC DNA]</scope>
    <source>
        <strain evidence="2 3">DSM 41900</strain>
    </source>
</reference>
<evidence type="ECO:0000256" key="1">
    <source>
        <dbReference type="SAM" id="MobiDB-lite"/>
    </source>
</evidence>
<proteinExistence type="predicted"/>
<dbReference type="EMBL" id="SMKI01000021">
    <property type="protein sequence ID" value="TDC79165.1"/>
    <property type="molecule type" value="Genomic_DNA"/>
</dbReference>
<comment type="caution">
    <text evidence="2">The sequence shown here is derived from an EMBL/GenBank/DDBJ whole genome shotgun (WGS) entry which is preliminary data.</text>
</comment>
<feature type="region of interest" description="Disordered" evidence="1">
    <location>
        <begin position="106"/>
        <end position="157"/>
    </location>
</feature>
<gene>
    <name evidence="2" type="ORF">E1283_03465</name>
</gene>
<feature type="compositionally biased region" description="Low complexity" evidence="1">
    <location>
        <begin position="127"/>
        <end position="137"/>
    </location>
</feature>